<accession>A0A0E9SZB0</accession>
<dbReference type="AlphaFoldDB" id="A0A0E9SZB0"/>
<dbReference type="EMBL" id="GBXM01061975">
    <property type="protein sequence ID" value="JAH46602.1"/>
    <property type="molecule type" value="Transcribed_RNA"/>
</dbReference>
<reference evidence="1" key="2">
    <citation type="journal article" date="2015" name="Fish Shellfish Immunol.">
        <title>Early steps in the European eel (Anguilla anguilla)-Vibrio vulnificus interaction in the gills: Role of the RtxA13 toxin.</title>
        <authorList>
            <person name="Callol A."/>
            <person name="Pajuelo D."/>
            <person name="Ebbesson L."/>
            <person name="Teles M."/>
            <person name="MacKenzie S."/>
            <person name="Amaro C."/>
        </authorList>
    </citation>
    <scope>NUCLEOTIDE SEQUENCE</scope>
</reference>
<organism evidence="1">
    <name type="scientific">Anguilla anguilla</name>
    <name type="common">European freshwater eel</name>
    <name type="synonym">Muraena anguilla</name>
    <dbReference type="NCBI Taxonomy" id="7936"/>
    <lineage>
        <taxon>Eukaryota</taxon>
        <taxon>Metazoa</taxon>
        <taxon>Chordata</taxon>
        <taxon>Craniata</taxon>
        <taxon>Vertebrata</taxon>
        <taxon>Euteleostomi</taxon>
        <taxon>Actinopterygii</taxon>
        <taxon>Neopterygii</taxon>
        <taxon>Teleostei</taxon>
        <taxon>Anguilliformes</taxon>
        <taxon>Anguillidae</taxon>
        <taxon>Anguilla</taxon>
    </lineage>
</organism>
<name>A0A0E9SZB0_ANGAN</name>
<reference evidence="1" key="1">
    <citation type="submission" date="2014-11" db="EMBL/GenBank/DDBJ databases">
        <authorList>
            <person name="Amaro Gonzalez C."/>
        </authorList>
    </citation>
    <scope>NUCLEOTIDE SEQUENCE</scope>
</reference>
<proteinExistence type="predicted"/>
<protein>
    <submittedName>
        <fullName evidence="1">Uncharacterized protein</fullName>
    </submittedName>
</protein>
<evidence type="ECO:0000313" key="1">
    <source>
        <dbReference type="EMBL" id="JAH46602.1"/>
    </source>
</evidence>
<sequence length="86" mass="8771">MPCGSGGSCSSVQSTSSCSLSLSSSLSTWLTCPASGPVFTGPSTESTPGTHTVQSTDSISLISRPAAATSGMCWSWRGSCSRLLRY</sequence>